<proteinExistence type="predicted"/>
<gene>
    <name evidence="2" type="ORF">GBAR_LOCUS1046</name>
</gene>
<protein>
    <submittedName>
        <fullName evidence="2">Tenascin-X</fullName>
    </submittedName>
</protein>
<feature type="transmembrane region" description="Helical" evidence="1">
    <location>
        <begin position="139"/>
        <end position="160"/>
    </location>
</feature>
<keyword evidence="1" id="KW-1133">Transmembrane helix</keyword>
<evidence type="ECO:0000256" key="1">
    <source>
        <dbReference type="SAM" id="Phobius"/>
    </source>
</evidence>
<keyword evidence="1" id="KW-0812">Transmembrane</keyword>
<accession>A0AA35VZQ2</accession>
<evidence type="ECO:0000313" key="2">
    <source>
        <dbReference type="EMBL" id="CAI7992585.1"/>
    </source>
</evidence>
<comment type="caution">
    <text evidence="2">The sequence shown here is derived from an EMBL/GenBank/DDBJ whole genome shotgun (WGS) entry which is preliminary data.</text>
</comment>
<dbReference type="EMBL" id="CASHTH010000149">
    <property type="protein sequence ID" value="CAI7992585.1"/>
    <property type="molecule type" value="Genomic_DNA"/>
</dbReference>
<sequence length="176" mass="19512">MATGEMGLCVKYQDVRTAATFATCVENQCKCRDGYSGNGTSCEAKCENCSQYATCKNGKCMCMEDYVGDGITCDEECQCIINATCVGNECICSTESNDVDCNNCTKQTCKTQNCSTCDEVIVVCKMCVSAESNSKDLRWLAFLTLLILYPLMSVLLSGLMQYIKERNHRQYNVHDQ</sequence>
<keyword evidence="1" id="KW-0472">Membrane</keyword>
<organism evidence="2 3">
    <name type="scientific">Geodia barretti</name>
    <name type="common">Barrett's horny sponge</name>
    <dbReference type="NCBI Taxonomy" id="519541"/>
    <lineage>
        <taxon>Eukaryota</taxon>
        <taxon>Metazoa</taxon>
        <taxon>Porifera</taxon>
        <taxon>Demospongiae</taxon>
        <taxon>Heteroscleromorpha</taxon>
        <taxon>Tetractinellida</taxon>
        <taxon>Astrophorina</taxon>
        <taxon>Geodiidae</taxon>
        <taxon>Geodia</taxon>
    </lineage>
</organism>
<name>A0AA35VZQ2_GEOBA</name>
<reference evidence="2" key="1">
    <citation type="submission" date="2023-03" db="EMBL/GenBank/DDBJ databases">
        <authorList>
            <person name="Steffen K."/>
            <person name="Cardenas P."/>
        </authorList>
    </citation>
    <scope>NUCLEOTIDE SEQUENCE</scope>
</reference>
<dbReference type="AlphaFoldDB" id="A0AA35VZQ2"/>
<evidence type="ECO:0000313" key="3">
    <source>
        <dbReference type="Proteomes" id="UP001174909"/>
    </source>
</evidence>
<keyword evidence="3" id="KW-1185">Reference proteome</keyword>
<dbReference type="Proteomes" id="UP001174909">
    <property type="component" value="Unassembled WGS sequence"/>
</dbReference>